<name>A0ACC1DCH5_9NEOP</name>
<accession>A0ACC1DCH5</accession>
<evidence type="ECO:0000313" key="1">
    <source>
        <dbReference type="EMBL" id="KAJ0181520.1"/>
    </source>
</evidence>
<dbReference type="Proteomes" id="UP000824533">
    <property type="component" value="Linkage Group LG04"/>
</dbReference>
<organism evidence="1 2">
    <name type="scientific">Dendrolimus kikuchii</name>
    <dbReference type="NCBI Taxonomy" id="765133"/>
    <lineage>
        <taxon>Eukaryota</taxon>
        <taxon>Metazoa</taxon>
        <taxon>Ecdysozoa</taxon>
        <taxon>Arthropoda</taxon>
        <taxon>Hexapoda</taxon>
        <taxon>Insecta</taxon>
        <taxon>Pterygota</taxon>
        <taxon>Neoptera</taxon>
        <taxon>Endopterygota</taxon>
        <taxon>Lepidoptera</taxon>
        <taxon>Glossata</taxon>
        <taxon>Ditrysia</taxon>
        <taxon>Bombycoidea</taxon>
        <taxon>Lasiocampidae</taxon>
        <taxon>Dendrolimus</taxon>
    </lineage>
</organism>
<keyword evidence="2" id="KW-1185">Reference proteome</keyword>
<gene>
    <name evidence="1" type="ORF">K1T71_002242</name>
</gene>
<protein>
    <submittedName>
        <fullName evidence="1">Uncharacterized protein</fullName>
    </submittedName>
</protein>
<reference evidence="1 2" key="1">
    <citation type="journal article" date="2021" name="Front. Genet.">
        <title>Chromosome-Level Genome Assembly Reveals Significant Gene Expansion in the Toll and IMD Signaling Pathways of Dendrolimus kikuchii.</title>
        <authorList>
            <person name="Zhou J."/>
            <person name="Wu P."/>
            <person name="Xiong Z."/>
            <person name="Liu N."/>
            <person name="Zhao N."/>
            <person name="Ji M."/>
            <person name="Qiu Y."/>
            <person name="Yang B."/>
        </authorList>
    </citation>
    <scope>NUCLEOTIDE SEQUENCE [LARGE SCALE GENOMIC DNA]</scope>
    <source>
        <strain evidence="1">Ann1</strain>
    </source>
</reference>
<dbReference type="EMBL" id="CM034390">
    <property type="protein sequence ID" value="KAJ0181520.1"/>
    <property type="molecule type" value="Genomic_DNA"/>
</dbReference>
<proteinExistence type="predicted"/>
<evidence type="ECO:0000313" key="2">
    <source>
        <dbReference type="Proteomes" id="UP000824533"/>
    </source>
</evidence>
<comment type="caution">
    <text evidence="1">The sequence shown here is derived from an EMBL/GenBank/DDBJ whole genome shotgun (WGS) entry which is preliminary data.</text>
</comment>
<sequence length="123" mass="14209">MDITYQYTKLRCNFGRQPLVCEQAPELCDSVGTRPRTNVLDLGLPNLLIFRGDGDDRYNTGRNGYPSQRNDDKIIRDTYDLLVLTIRRINKDYRRGLCPWIASLRRVADHLVRFPLALLLGQA</sequence>